<dbReference type="OrthoDB" id="3245083at2759"/>
<accession>A0A5C2S4H0</accession>
<feature type="region of interest" description="Disordered" evidence="1">
    <location>
        <begin position="66"/>
        <end position="109"/>
    </location>
</feature>
<dbReference type="Proteomes" id="UP000313359">
    <property type="component" value="Unassembled WGS sequence"/>
</dbReference>
<proteinExistence type="predicted"/>
<evidence type="ECO:0000256" key="2">
    <source>
        <dbReference type="SAM" id="Phobius"/>
    </source>
</evidence>
<feature type="compositionally biased region" description="Acidic residues" evidence="1">
    <location>
        <begin position="72"/>
        <end position="83"/>
    </location>
</feature>
<feature type="signal peptide" evidence="3">
    <location>
        <begin position="1"/>
        <end position="24"/>
    </location>
</feature>
<evidence type="ECO:0000313" key="5">
    <source>
        <dbReference type="Proteomes" id="UP000313359"/>
    </source>
</evidence>
<reference evidence="4" key="1">
    <citation type="journal article" date="2018" name="Genome Biol. Evol.">
        <title>Genomics and development of Lentinus tigrinus, a white-rot wood-decaying mushroom with dimorphic fruiting bodies.</title>
        <authorList>
            <person name="Wu B."/>
            <person name="Xu Z."/>
            <person name="Knudson A."/>
            <person name="Carlson A."/>
            <person name="Chen N."/>
            <person name="Kovaka S."/>
            <person name="LaButti K."/>
            <person name="Lipzen A."/>
            <person name="Pennachio C."/>
            <person name="Riley R."/>
            <person name="Schakwitz W."/>
            <person name="Umezawa K."/>
            <person name="Ohm R.A."/>
            <person name="Grigoriev I.V."/>
            <person name="Nagy L.G."/>
            <person name="Gibbons J."/>
            <person name="Hibbett D."/>
        </authorList>
    </citation>
    <scope>NUCLEOTIDE SEQUENCE [LARGE SCALE GENOMIC DNA]</scope>
    <source>
        <strain evidence="4">ALCF2SS1-6</strain>
    </source>
</reference>
<name>A0A5C2S4H0_9APHY</name>
<feature type="chain" id="PRO_5023000778" evidence="3">
    <location>
        <begin position="25"/>
        <end position="526"/>
    </location>
</feature>
<keyword evidence="2" id="KW-0812">Transmembrane</keyword>
<evidence type="ECO:0000313" key="4">
    <source>
        <dbReference type="EMBL" id="RPD58472.1"/>
    </source>
</evidence>
<feature type="compositionally biased region" description="Low complexity" evidence="1">
    <location>
        <begin position="360"/>
        <end position="376"/>
    </location>
</feature>
<feature type="region of interest" description="Disordered" evidence="1">
    <location>
        <begin position="139"/>
        <end position="226"/>
    </location>
</feature>
<keyword evidence="3" id="KW-0732">Signal</keyword>
<keyword evidence="2" id="KW-1133">Transmembrane helix</keyword>
<dbReference type="AlphaFoldDB" id="A0A5C2S4H0"/>
<feature type="compositionally biased region" description="Polar residues" evidence="1">
    <location>
        <begin position="211"/>
        <end position="226"/>
    </location>
</feature>
<feature type="region of interest" description="Disordered" evidence="1">
    <location>
        <begin position="359"/>
        <end position="453"/>
    </location>
</feature>
<evidence type="ECO:0000256" key="3">
    <source>
        <dbReference type="SAM" id="SignalP"/>
    </source>
</evidence>
<protein>
    <submittedName>
        <fullName evidence="4">Uncharacterized protein</fullName>
    </submittedName>
</protein>
<gene>
    <name evidence="4" type="ORF">L227DRAFT_188406</name>
</gene>
<evidence type="ECO:0000256" key="1">
    <source>
        <dbReference type="SAM" id="MobiDB-lite"/>
    </source>
</evidence>
<keyword evidence="2" id="KW-0472">Membrane</keyword>
<feature type="compositionally biased region" description="Low complexity" evidence="1">
    <location>
        <begin position="161"/>
        <end position="210"/>
    </location>
</feature>
<organism evidence="4 5">
    <name type="scientific">Lentinus tigrinus ALCF2SS1-6</name>
    <dbReference type="NCBI Taxonomy" id="1328759"/>
    <lineage>
        <taxon>Eukaryota</taxon>
        <taxon>Fungi</taxon>
        <taxon>Dikarya</taxon>
        <taxon>Basidiomycota</taxon>
        <taxon>Agaricomycotina</taxon>
        <taxon>Agaricomycetes</taxon>
        <taxon>Polyporales</taxon>
        <taxon>Polyporaceae</taxon>
        <taxon>Lentinus</taxon>
    </lineage>
</organism>
<sequence>MLRSTLSLLSISGLLVSLVDPAQAGSVTWLAPSQGDVYNSGDTIVGRWTSDEPVPSPSFRLCVTGLSRRSDDDDNGDDSEDDGSVGGVSQGIDDNGSCGGDVWPTIEESDPDGSYLIHMALPNVTSTVAGCYLEMVDDNDKKSSSPTFSFGPSDTDGDDQSAANADQADSTDTAADSPASSLAPSPSSASPAKASVPTSSSPSSATASISNANLQSTSSQTPVSLNETRMPAPTAAYAVPLSLVLSVLLAAGGLSLHHRRKLRAERKLEEEALKTRATLSRHSTLSFGGFMALGRGPSPHHGGSGGGGTHSRTTSVNMMRAWRRDVSQYDHDRDASRTHTLADDDTYTHTYVAKTDDTRSVLSRSSLGSRGSQSSLPKGCEPRPQTREPFYTSASSRQAQRRRPTVTVPAVLFRAGLSPRVPHPDDEDEKPLPSASAGGKHVLDDDDDDDVNASVNDGVMSRYFEFSPIPLSPLAPRADASHVSIPERLHVRRYAENAEYDRALPPSPRVAGRDLYDAVARRLTRK</sequence>
<dbReference type="EMBL" id="ML122275">
    <property type="protein sequence ID" value="RPD58472.1"/>
    <property type="molecule type" value="Genomic_DNA"/>
</dbReference>
<feature type="transmembrane region" description="Helical" evidence="2">
    <location>
        <begin position="235"/>
        <end position="256"/>
    </location>
</feature>
<keyword evidence="5" id="KW-1185">Reference proteome</keyword>